<dbReference type="Gene3D" id="1.20.1070.10">
    <property type="entry name" value="Rhodopsin 7-helix transmembrane proteins"/>
    <property type="match status" value="1"/>
</dbReference>
<dbReference type="PRINTS" id="PR00237">
    <property type="entry name" value="GPCRRHODOPSN"/>
</dbReference>
<feature type="transmembrane region" description="Helical" evidence="13">
    <location>
        <begin position="27"/>
        <end position="53"/>
    </location>
</feature>
<keyword evidence="11 13" id="KW-0675">Receptor</keyword>
<sequence length="339" mass="37205">MQQSVFSPNDFFYLTPQETPPLSHTGFIILSIIMAIFTGPAIILNATVIIVSLMYKQLRQPLNYALVNMAVADLGTAMTGGVLSVVNNAQGYFSLGRTGCVMEGFAVSLCGITSLCTVALIAVERMFVVCKPLGQITFQKKHAVVGIVFSWLWSLTWNLPPLFGWGRYDLEGVGTSCAPDWHGREPSNVSYIVAYFSVCFAVPFAIILVSYTKLMWTLHQVSKMASMEGGAVAKGEMKVAYMVILMVLTFLISWLPYAGLAMLVVYDPDVEIHPLVGTVPVYLAKSSTVYNPIIYIYLNKQFRKYAVPFLLCGKEPWVKDEASEAATTVETATGKVSPV</sequence>
<proteinExistence type="inferred from homology"/>
<feature type="transmembrane region" description="Helical" evidence="13">
    <location>
        <begin position="65"/>
        <end position="85"/>
    </location>
</feature>
<feature type="transmembrane region" description="Helical" evidence="13">
    <location>
        <begin position="105"/>
        <end position="123"/>
    </location>
</feature>
<dbReference type="InParanoid" id="A0A3Q1I3M6"/>
<evidence type="ECO:0000256" key="9">
    <source>
        <dbReference type="ARBA" id="ARBA00023136"/>
    </source>
</evidence>
<evidence type="ECO:0000256" key="1">
    <source>
        <dbReference type="ARBA" id="ARBA00004141"/>
    </source>
</evidence>
<reference evidence="15" key="3">
    <citation type="submission" date="2025-09" db="UniProtKB">
        <authorList>
            <consortium name="Ensembl"/>
        </authorList>
    </citation>
    <scope>IDENTIFICATION</scope>
</reference>
<evidence type="ECO:0000256" key="7">
    <source>
        <dbReference type="ARBA" id="ARBA00022991"/>
    </source>
</evidence>
<dbReference type="FunFam" id="1.20.1070.10:FF:000391">
    <property type="entry name" value="Parapinopsin b"/>
    <property type="match status" value="1"/>
</dbReference>
<dbReference type="InterPro" id="IPR001760">
    <property type="entry name" value="Opsin"/>
</dbReference>
<keyword evidence="16" id="KW-1185">Reference proteome</keyword>
<evidence type="ECO:0000256" key="8">
    <source>
        <dbReference type="ARBA" id="ARBA00023040"/>
    </source>
</evidence>
<evidence type="ECO:0000256" key="12">
    <source>
        <dbReference type="ARBA" id="ARBA00023224"/>
    </source>
</evidence>
<feature type="transmembrane region" description="Helical" evidence="13">
    <location>
        <begin position="239"/>
        <end position="259"/>
    </location>
</feature>
<dbReference type="STRING" id="64144.ENSATEP00000011878"/>
<protein>
    <recommendedName>
        <fullName evidence="14">G-protein coupled receptors family 1 profile domain-containing protein</fullName>
    </recommendedName>
</protein>
<keyword evidence="12 13" id="KW-0807">Transducer</keyword>
<dbReference type="GO" id="GO:0007602">
    <property type="term" value="P:phototransduction"/>
    <property type="evidence" value="ECO:0007669"/>
    <property type="project" value="UniProtKB-KW"/>
</dbReference>
<dbReference type="InterPro" id="IPR050125">
    <property type="entry name" value="GPCR_opsins"/>
</dbReference>
<evidence type="ECO:0000256" key="6">
    <source>
        <dbReference type="ARBA" id="ARBA00022989"/>
    </source>
</evidence>
<feature type="transmembrane region" description="Helical" evidence="13">
    <location>
        <begin position="192"/>
        <end position="218"/>
    </location>
</feature>
<dbReference type="Pfam" id="PF00001">
    <property type="entry name" value="7tm_1"/>
    <property type="match status" value="1"/>
</dbReference>
<dbReference type="OMA" id="VAYFAVC"/>
<evidence type="ECO:0000256" key="4">
    <source>
        <dbReference type="ARBA" id="ARBA00022692"/>
    </source>
</evidence>
<keyword evidence="10" id="KW-1015">Disulfide bond</keyword>
<dbReference type="PROSITE" id="PS50262">
    <property type="entry name" value="G_PROTEIN_RECEP_F1_2"/>
    <property type="match status" value="1"/>
</dbReference>
<dbReference type="Ensembl" id="ENSATET00000012071.2">
    <property type="protein sequence ID" value="ENSATEP00000011878.1"/>
    <property type="gene ID" value="ENSATEG00000008295.2"/>
</dbReference>
<evidence type="ECO:0000256" key="13">
    <source>
        <dbReference type="RuleBase" id="RU004951"/>
    </source>
</evidence>
<keyword evidence="3 13" id="KW-0716">Sensory transduction</keyword>
<evidence type="ECO:0000256" key="11">
    <source>
        <dbReference type="ARBA" id="ARBA00023170"/>
    </source>
</evidence>
<dbReference type="GO" id="GO:0007601">
    <property type="term" value="P:visual perception"/>
    <property type="evidence" value="ECO:0007669"/>
    <property type="project" value="InterPro"/>
</dbReference>
<dbReference type="GO" id="GO:0009881">
    <property type="term" value="F:photoreceptor activity"/>
    <property type="evidence" value="ECO:0007669"/>
    <property type="project" value="UniProtKB-KW"/>
</dbReference>
<organism evidence="15 16">
    <name type="scientific">Anabas testudineus</name>
    <name type="common">Climbing perch</name>
    <name type="synonym">Anthias testudineus</name>
    <dbReference type="NCBI Taxonomy" id="64144"/>
    <lineage>
        <taxon>Eukaryota</taxon>
        <taxon>Metazoa</taxon>
        <taxon>Chordata</taxon>
        <taxon>Craniata</taxon>
        <taxon>Vertebrata</taxon>
        <taxon>Euteleostomi</taxon>
        <taxon>Actinopterygii</taxon>
        <taxon>Neopterygii</taxon>
        <taxon>Teleostei</taxon>
        <taxon>Neoteleostei</taxon>
        <taxon>Acanthomorphata</taxon>
        <taxon>Anabantaria</taxon>
        <taxon>Anabantiformes</taxon>
        <taxon>Anabantoidei</taxon>
        <taxon>Anabantidae</taxon>
        <taxon>Anabas</taxon>
    </lineage>
</organism>
<dbReference type="GO" id="GO:0004930">
    <property type="term" value="F:G protein-coupled receptor activity"/>
    <property type="evidence" value="ECO:0007669"/>
    <property type="project" value="UniProtKB-KW"/>
</dbReference>
<evidence type="ECO:0000256" key="3">
    <source>
        <dbReference type="ARBA" id="ARBA00022606"/>
    </source>
</evidence>
<evidence type="ECO:0000256" key="2">
    <source>
        <dbReference type="ARBA" id="ARBA00022543"/>
    </source>
</evidence>
<keyword evidence="5 13" id="KW-0681">Retinal protein</keyword>
<feature type="transmembrane region" description="Helical" evidence="13">
    <location>
        <begin position="279"/>
        <end position="298"/>
    </location>
</feature>
<keyword evidence="2 13" id="KW-0600">Photoreceptor protein</keyword>
<evidence type="ECO:0000259" key="14">
    <source>
        <dbReference type="PROSITE" id="PS50262"/>
    </source>
</evidence>
<feature type="domain" description="G-protein coupled receptors family 1 profile" evidence="14">
    <location>
        <begin position="44"/>
        <end position="295"/>
    </location>
</feature>
<comment type="subcellular location">
    <subcellularLocation>
        <location evidence="1 13">Membrane</location>
        <topology evidence="1 13">Multi-pass membrane protein</topology>
    </subcellularLocation>
</comment>
<reference evidence="15" key="2">
    <citation type="submission" date="2025-08" db="UniProtKB">
        <authorList>
            <consortium name="Ensembl"/>
        </authorList>
    </citation>
    <scope>IDENTIFICATION</scope>
</reference>
<dbReference type="Proteomes" id="UP000265040">
    <property type="component" value="Chromosome 5"/>
</dbReference>
<dbReference type="RefSeq" id="XP_026202837.1">
    <property type="nucleotide sequence ID" value="XM_026347052.1"/>
</dbReference>
<dbReference type="GeneTree" id="ENSGT01030000234549"/>
<evidence type="ECO:0000256" key="10">
    <source>
        <dbReference type="ARBA" id="ARBA00023157"/>
    </source>
</evidence>
<dbReference type="InterPro" id="IPR000276">
    <property type="entry name" value="GPCR_Rhodpsn"/>
</dbReference>
<comment type="similarity">
    <text evidence="13">Belongs to the G-protein coupled receptor 1 family. Opsin subfamily.</text>
</comment>
<evidence type="ECO:0000256" key="5">
    <source>
        <dbReference type="ARBA" id="ARBA00022925"/>
    </source>
</evidence>
<keyword evidence="4 13" id="KW-0812">Transmembrane</keyword>
<evidence type="ECO:0000313" key="15">
    <source>
        <dbReference type="Ensembl" id="ENSATEP00000011878.1"/>
    </source>
</evidence>
<keyword evidence="6 13" id="KW-1133">Transmembrane helix</keyword>
<evidence type="ECO:0000313" key="16">
    <source>
        <dbReference type="Proteomes" id="UP000265040"/>
    </source>
</evidence>
<dbReference type="OrthoDB" id="2101615at2759"/>
<dbReference type="InterPro" id="IPR027430">
    <property type="entry name" value="Retinal_BS"/>
</dbReference>
<dbReference type="PRINTS" id="PR00238">
    <property type="entry name" value="OPSIN"/>
</dbReference>
<dbReference type="InterPro" id="IPR017452">
    <property type="entry name" value="GPCR_Rhodpsn_7TM"/>
</dbReference>
<keyword evidence="9 13" id="KW-0472">Membrane</keyword>
<dbReference type="CDD" id="cd15075">
    <property type="entry name" value="7tmA_Parapinopsin"/>
    <property type="match status" value="1"/>
</dbReference>
<reference evidence="15" key="1">
    <citation type="submission" date="2021-04" db="EMBL/GenBank/DDBJ databases">
        <authorList>
            <consortium name="Wellcome Sanger Institute Data Sharing"/>
        </authorList>
    </citation>
    <scope>NUCLEOTIDE SEQUENCE [LARGE SCALE GENOMIC DNA]</scope>
</reference>
<keyword evidence="7 13" id="KW-0157">Chromophore</keyword>
<dbReference type="SUPFAM" id="SSF81321">
    <property type="entry name" value="Family A G protein-coupled receptor-like"/>
    <property type="match status" value="1"/>
</dbReference>
<keyword evidence="8 13" id="KW-0297">G-protein coupled receptor</keyword>
<name>A0A3Q1I3M6_ANATE</name>
<dbReference type="AlphaFoldDB" id="A0A3Q1I3M6"/>
<dbReference type="PANTHER" id="PTHR24240">
    <property type="entry name" value="OPSIN"/>
    <property type="match status" value="1"/>
</dbReference>
<accession>A0A3Q1I3M6</accession>
<dbReference type="GeneID" id="113153430"/>
<dbReference type="GO" id="GO:0016020">
    <property type="term" value="C:membrane"/>
    <property type="evidence" value="ECO:0007669"/>
    <property type="project" value="UniProtKB-SubCell"/>
</dbReference>
<feature type="transmembrane region" description="Helical" evidence="13">
    <location>
        <begin position="143"/>
        <end position="160"/>
    </location>
</feature>
<dbReference type="PROSITE" id="PS00238">
    <property type="entry name" value="OPSIN"/>
    <property type="match status" value="1"/>
</dbReference>